<evidence type="ECO:0000256" key="2">
    <source>
        <dbReference type="ARBA" id="ARBA00023136"/>
    </source>
</evidence>
<comment type="subcellular location">
    <subcellularLocation>
        <location evidence="1">Cell outer membrane</location>
    </subcellularLocation>
</comment>
<dbReference type="CDD" id="cd07185">
    <property type="entry name" value="OmpA_C-like"/>
    <property type="match status" value="1"/>
</dbReference>
<dbReference type="InterPro" id="IPR050330">
    <property type="entry name" value="Bact_OuterMem_StrucFunc"/>
</dbReference>
<evidence type="ECO:0000256" key="5">
    <source>
        <dbReference type="SAM" id="MobiDB-lite"/>
    </source>
</evidence>
<evidence type="ECO:0000313" key="8">
    <source>
        <dbReference type="EMBL" id="SAL85602.1"/>
    </source>
</evidence>
<keyword evidence="9" id="KW-1185">Reference proteome</keyword>
<dbReference type="EMBL" id="FCON02000194">
    <property type="protein sequence ID" value="SAL85602.1"/>
    <property type="molecule type" value="Genomic_DNA"/>
</dbReference>
<feature type="chain" id="PRO_5011109451" evidence="6">
    <location>
        <begin position="30"/>
        <end position="182"/>
    </location>
</feature>
<feature type="compositionally biased region" description="Pro residues" evidence="5">
    <location>
        <begin position="35"/>
        <end position="59"/>
    </location>
</feature>
<evidence type="ECO:0000256" key="6">
    <source>
        <dbReference type="SAM" id="SignalP"/>
    </source>
</evidence>
<dbReference type="InterPro" id="IPR036737">
    <property type="entry name" value="OmpA-like_sf"/>
</dbReference>
<feature type="signal peptide" evidence="6">
    <location>
        <begin position="1"/>
        <end position="29"/>
    </location>
</feature>
<dbReference type="AlphaFoldDB" id="A0A158KWS8"/>
<dbReference type="PANTHER" id="PTHR30329">
    <property type="entry name" value="STATOR ELEMENT OF FLAGELLAR MOTOR COMPLEX"/>
    <property type="match status" value="1"/>
</dbReference>
<dbReference type="InterPro" id="IPR006664">
    <property type="entry name" value="OMP_bac"/>
</dbReference>
<keyword evidence="2 4" id="KW-0472">Membrane</keyword>
<protein>
    <submittedName>
        <fullName evidence="8">OmpA/MotB domain-containing protein</fullName>
    </submittedName>
</protein>
<reference evidence="8" key="1">
    <citation type="submission" date="2016-01" db="EMBL/GenBank/DDBJ databases">
        <authorList>
            <person name="Peeters C."/>
        </authorList>
    </citation>
    <scope>NUCLEOTIDE SEQUENCE [LARGE SCALE GENOMIC DNA]</scope>
    <source>
        <strain evidence="8">LMG 22940</strain>
    </source>
</reference>
<feature type="region of interest" description="Disordered" evidence="5">
    <location>
        <begin position="154"/>
        <end position="182"/>
    </location>
</feature>
<proteinExistence type="predicted"/>
<evidence type="ECO:0000256" key="3">
    <source>
        <dbReference type="ARBA" id="ARBA00023237"/>
    </source>
</evidence>
<feature type="domain" description="OmpA-like" evidence="7">
    <location>
        <begin position="66"/>
        <end position="182"/>
    </location>
</feature>
<dbReference type="InterPro" id="IPR006665">
    <property type="entry name" value="OmpA-like"/>
</dbReference>
<dbReference type="PANTHER" id="PTHR30329:SF21">
    <property type="entry name" value="LIPOPROTEIN YIAD-RELATED"/>
    <property type="match status" value="1"/>
</dbReference>
<dbReference type="Pfam" id="PF00691">
    <property type="entry name" value="OmpA"/>
    <property type="match status" value="1"/>
</dbReference>
<feature type="region of interest" description="Disordered" evidence="5">
    <location>
        <begin position="33"/>
        <end position="67"/>
    </location>
</feature>
<dbReference type="PRINTS" id="PR01021">
    <property type="entry name" value="OMPADOMAIN"/>
</dbReference>
<keyword evidence="6" id="KW-0732">Signal</keyword>
<dbReference type="Gene3D" id="3.30.1330.60">
    <property type="entry name" value="OmpA-like domain"/>
    <property type="match status" value="1"/>
</dbReference>
<keyword evidence="3" id="KW-0998">Cell outer membrane</keyword>
<dbReference type="GO" id="GO:0009279">
    <property type="term" value="C:cell outer membrane"/>
    <property type="evidence" value="ECO:0007669"/>
    <property type="project" value="UniProtKB-SubCell"/>
</dbReference>
<gene>
    <name evidence="8" type="ORF">AWB68_07737</name>
</gene>
<evidence type="ECO:0000313" key="9">
    <source>
        <dbReference type="Proteomes" id="UP000054770"/>
    </source>
</evidence>
<evidence type="ECO:0000256" key="4">
    <source>
        <dbReference type="PROSITE-ProRule" id="PRU00473"/>
    </source>
</evidence>
<name>A0A158KWS8_9BURK</name>
<organism evidence="8 9">
    <name type="scientific">Caballeronia choica</name>
    <dbReference type="NCBI Taxonomy" id="326476"/>
    <lineage>
        <taxon>Bacteria</taxon>
        <taxon>Pseudomonadati</taxon>
        <taxon>Pseudomonadota</taxon>
        <taxon>Betaproteobacteria</taxon>
        <taxon>Burkholderiales</taxon>
        <taxon>Burkholderiaceae</taxon>
        <taxon>Caballeronia</taxon>
    </lineage>
</organism>
<dbReference type="SUPFAM" id="SSF103088">
    <property type="entry name" value="OmpA-like"/>
    <property type="match status" value="1"/>
</dbReference>
<evidence type="ECO:0000256" key="1">
    <source>
        <dbReference type="ARBA" id="ARBA00004442"/>
    </source>
</evidence>
<dbReference type="PROSITE" id="PS51257">
    <property type="entry name" value="PROKAR_LIPOPROTEIN"/>
    <property type="match status" value="1"/>
</dbReference>
<evidence type="ECO:0000259" key="7">
    <source>
        <dbReference type="PROSITE" id="PS51123"/>
    </source>
</evidence>
<dbReference type="PROSITE" id="PS51123">
    <property type="entry name" value="OMPA_2"/>
    <property type="match status" value="1"/>
</dbReference>
<comment type="caution">
    <text evidence="8">The sequence shown here is derived from an EMBL/GenBank/DDBJ whole genome shotgun (WGS) entry which is preliminary data.</text>
</comment>
<sequence>MMEKITKLTSRTGSITPLAMALAVCTALAGCASSPPAPPPVSQTPAPAPAPAPAPPPVSQPAAPAPATEHYTLSGAATFNSGQAKLRPSADVQLDKIIAHVRHENVETVILTGYTDSVGSSESNHELSLRRAQAVAHYLQEHGLKAHEYIVHGEGESNPVDTNDTEQGRAQNRRVEIGITGG</sequence>
<accession>A0A158KWS8</accession>
<dbReference type="Proteomes" id="UP000054770">
    <property type="component" value="Unassembled WGS sequence"/>
</dbReference>